<dbReference type="InterPro" id="IPR000277">
    <property type="entry name" value="Cys/Met-Metab_PyrdxlP-dep_enz"/>
</dbReference>
<dbReference type="SUPFAM" id="SSF53383">
    <property type="entry name" value="PLP-dependent transferases"/>
    <property type="match status" value="1"/>
</dbReference>
<dbReference type="AlphaFoldDB" id="A0A1G1YA16"/>
<evidence type="ECO:0000256" key="1">
    <source>
        <dbReference type="ARBA" id="ARBA00001933"/>
    </source>
</evidence>
<dbReference type="Gene3D" id="3.90.1150.10">
    <property type="entry name" value="Aspartate Aminotransferase, domain 1"/>
    <property type="match status" value="1"/>
</dbReference>
<proteinExistence type="inferred from homology"/>
<dbReference type="EMBL" id="MHIF01000005">
    <property type="protein sequence ID" value="OGY49081.1"/>
    <property type="molecule type" value="Genomic_DNA"/>
</dbReference>
<comment type="caution">
    <text evidence="4">The sequence shown here is derived from an EMBL/GenBank/DDBJ whole genome shotgun (WGS) entry which is preliminary data.</text>
</comment>
<evidence type="ECO:0000256" key="2">
    <source>
        <dbReference type="ARBA" id="ARBA00022898"/>
    </source>
</evidence>
<dbReference type="InterPro" id="IPR015421">
    <property type="entry name" value="PyrdxlP-dep_Trfase_major"/>
</dbReference>
<dbReference type="PANTHER" id="PTHR11808:SF80">
    <property type="entry name" value="CYSTATHIONINE GAMMA-LYASE"/>
    <property type="match status" value="1"/>
</dbReference>
<dbReference type="Gene3D" id="3.40.640.10">
    <property type="entry name" value="Type I PLP-dependent aspartate aminotransferase-like (Major domain)"/>
    <property type="match status" value="1"/>
</dbReference>
<name>A0A1G1YA16_9BACT</name>
<evidence type="ECO:0000256" key="3">
    <source>
        <dbReference type="RuleBase" id="RU362118"/>
    </source>
</evidence>
<dbReference type="InterPro" id="IPR015422">
    <property type="entry name" value="PyrdxlP-dep_Trfase_small"/>
</dbReference>
<reference evidence="4 5" key="1">
    <citation type="journal article" date="2016" name="Nat. Commun.">
        <title>Thousands of microbial genomes shed light on interconnected biogeochemical processes in an aquifer system.</title>
        <authorList>
            <person name="Anantharaman K."/>
            <person name="Brown C.T."/>
            <person name="Hug L.A."/>
            <person name="Sharon I."/>
            <person name="Castelle C.J."/>
            <person name="Probst A.J."/>
            <person name="Thomas B.C."/>
            <person name="Singh A."/>
            <person name="Wilkins M.J."/>
            <person name="Karaoz U."/>
            <person name="Brodie E.L."/>
            <person name="Williams K.H."/>
            <person name="Hubbard S.S."/>
            <person name="Banfield J.F."/>
        </authorList>
    </citation>
    <scope>NUCLEOTIDE SEQUENCE [LARGE SCALE GENOMIC DNA]</scope>
</reference>
<dbReference type="Pfam" id="PF01053">
    <property type="entry name" value="Cys_Met_Meta_PP"/>
    <property type="match status" value="1"/>
</dbReference>
<protein>
    <recommendedName>
        <fullName evidence="6">Aminotransferase class I/classII domain-containing protein</fullName>
    </recommendedName>
</protein>
<evidence type="ECO:0008006" key="6">
    <source>
        <dbReference type="Google" id="ProtNLM"/>
    </source>
</evidence>
<dbReference type="GO" id="GO:0030170">
    <property type="term" value="F:pyridoxal phosphate binding"/>
    <property type="evidence" value="ECO:0007669"/>
    <property type="project" value="InterPro"/>
</dbReference>
<comment type="cofactor">
    <cofactor evidence="1 3">
        <name>pyridoxal 5'-phosphate</name>
        <dbReference type="ChEBI" id="CHEBI:597326"/>
    </cofactor>
</comment>
<accession>A0A1G1YA16</accession>
<dbReference type="InterPro" id="IPR015424">
    <property type="entry name" value="PyrdxlP-dep_Trfase"/>
</dbReference>
<sequence length="359" mass="40255">MLNVNLQRWDGGVRVFGSSRELVEEFGQSHYFDGGRDLTGLEEKLSRMMNRQVAVTSRGMTAIEAVIFALTSAENRVACSEDVYPGTRGLLKELETAGRIEVAWFDPSDLGRIEYLLGLDARLVFTETIGNAKQMRVADVPAMARLCKQYGACLVVDTTFTPLYRPPRQDHVITVCSMTKWHQPGDENQGGFIAATKKTMARIRASRMFGNRRMLPSVTAAYLKTYKASEKYWRAASRNTLGLAETCEKHPAVKAVYYPGLKSHPQYRLAKRLYGQAGGVMYLELAGGQAAAEKLTDYLVEKSEWQIAVSFGNRFWRILPWIGPLRPHADCDGLLRLAPGWIHNLLEKVAFIQGLDSLR</sequence>
<evidence type="ECO:0000313" key="5">
    <source>
        <dbReference type="Proteomes" id="UP000178432"/>
    </source>
</evidence>
<dbReference type="GO" id="GO:0019346">
    <property type="term" value="P:transsulfuration"/>
    <property type="evidence" value="ECO:0007669"/>
    <property type="project" value="InterPro"/>
</dbReference>
<organism evidence="4 5">
    <name type="scientific">Candidatus Buchananbacteria bacterium RIFCSPHIGHO2_01_FULL_46_12</name>
    <dbReference type="NCBI Taxonomy" id="1797536"/>
    <lineage>
        <taxon>Bacteria</taxon>
        <taxon>Candidatus Buchananiibacteriota</taxon>
    </lineage>
</organism>
<dbReference type="GO" id="GO:0005737">
    <property type="term" value="C:cytoplasm"/>
    <property type="evidence" value="ECO:0007669"/>
    <property type="project" value="TreeGrafter"/>
</dbReference>
<keyword evidence="2 3" id="KW-0663">Pyridoxal phosphate</keyword>
<gene>
    <name evidence="4" type="ORF">A2663_04790</name>
</gene>
<evidence type="ECO:0000313" key="4">
    <source>
        <dbReference type="EMBL" id="OGY49081.1"/>
    </source>
</evidence>
<comment type="similarity">
    <text evidence="3">Belongs to the trans-sulfuration enzymes family.</text>
</comment>
<dbReference type="Proteomes" id="UP000178432">
    <property type="component" value="Unassembled WGS sequence"/>
</dbReference>
<dbReference type="GO" id="GO:0016846">
    <property type="term" value="F:carbon-sulfur lyase activity"/>
    <property type="evidence" value="ECO:0007669"/>
    <property type="project" value="TreeGrafter"/>
</dbReference>
<dbReference type="PANTHER" id="PTHR11808">
    <property type="entry name" value="TRANS-SULFURATION ENZYME FAMILY MEMBER"/>
    <property type="match status" value="1"/>
</dbReference>